<dbReference type="Pfam" id="PF13692">
    <property type="entry name" value="Glyco_trans_1_4"/>
    <property type="match status" value="1"/>
</dbReference>
<evidence type="ECO:0000256" key="1">
    <source>
        <dbReference type="ARBA" id="ARBA00021292"/>
    </source>
</evidence>
<protein>
    <recommendedName>
        <fullName evidence="1">D-inositol 3-phosphate glycosyltransferase</fullName>
    </recommendedName>
</protein>
<dbReference type="Proteomes" id="UP000316560">
    <property type="component" value="Unassembled WGS sequence"/>
</dbReference>
<keyword evidence="3" id="KW-1185">Reference proteome</keyword>
<evidence type="ECO:0000313" key="3">
    <source>
        <dbReference type="Proteomes" id="UP000316560"/>
    </source>
</evidence>
<dbReference type="SUPFAM" id="SSF53756">
    <property type="entry name" value="UDP-Glycosyltransferase/glycogen phosphorylase"/>
    <property type="match status" value="1"/>
</dbReference>
<dbReference type="InterPro" id="IPR050194">
    <property type="entry name" value="Glycosyltransferase_grp1"/>
</dbReference>
<proteinExistence type="predicted"/>
<keyword evidence="2" id="KW-0328">Glycosyltransferase</keyword>
<dbReference type="GO" id="GO:0016757">
    <property type="term" value="F:glycosyltransferase activity"/>
    <property type="evidence" value="ECO:0007669"/>
    <property type="project" value="UniProtKB-KW"/>
</dbReference>
<evidence type="ECO:0000313" key="2">
    <source>
        <dbReference type="EMBL" id="TQO18620.1"/>
    </source>
</evidence>
<organism evidence="2 3">
    <name type="scientific">Rhodoglobus vestalii</name>
    <dbReference type="NCBI Taxonomy" id="193384"/>
    <lineage>
        <taxon>Bacteria</taxon>
        <taxon>Bacillati</taxon>
        <taxon>Actinomycetota</taxon>
        <taxon>Actinomycetes</taxon>
        <taxon>Micrococcales</taxon>
        <taxon>Microbacteriaceae</taxon>
        <taxon>Rhodoglobus</taxon>
    </lineage>
</organism>
<dbReference type="AlphaFoldDB" id="A0A8H2K3S3"/>
<dbReference type="EMBL" id="VFRA01000001">
    <property type="protein sequence ID" value="TQO18620.1"/>
    <property type="molecule type" value="Genomic_DNA"/>
</dbReference>
<dbReference type="Gene3D" id="3.40.50.2000">
    <property type="entry name" value="Glycogen Phosphorylase B"/>
    <property type="match status" value="2"/>
</dbReference>
<name>A0A8H2K3S3_9MICO</name>
<gene>
    <name evidence="2" type="ORF">FB472_0140</name>
</gene>
<keyword evidence="2" id="KW-0808">Transferase</keyword>
<accession>A0A8H2K3S3</accession>
<sequence length="363" mass="38665">MAERLPRARHNEQMHIAHVTSFYSLSALTPSSAVRARGIAYRSAGHEFSVIVPGTVSAVTWTEYGTVITVAARRAALRRGFVPIPLAIRRAIDRLVPDRLEVADRLSFRQLGVWARENQVPAVLFAEEIPADWFTDGALASYDIVVHNSRTEESSPARTAENKAAAIPQGVDIEIFTPLRHNPALRDRSGAELVVVCAAPLTVAGAMSSALEATRRLAAQGHDVHLVVVGDGPLRSRLERSASGLPVLFLSAQDLSLAERAEVFATADFALVTMGGTAGHGLALEALASGTPVIASGPAQHPIDFCFGGGLSTDSDPAHIANAIVSLAMNSVESRRLAARQSSLPFDAMPLNRAMIALHESLE</sequence>
<dbReference type="PANTHER" id="PTHR45947">
    <property type="entry name" value="SULFOQUINOVOSYL TRANSFERASE SQD2"/>
    <property type="match status" value="1"/>
</dbReference>
<reference evidence="2 3" key="1">
    <citation type="submission" date="2019-06" db="EMBL/GenBank/DDBJ databases">
        <title>Sequencing the genomes of 1000 actinobacteria strains.</title>
        <authorList>
            <person name="Klenk H.-P."/>
        </authorList>
    </citation>
    <scope>NUCLEOTIDE SEQUENCE [LARGE SCALE GENOMIC DNA]</scope>
    <source>
        <strain evidence="2 3">DSM 21947</strain>
    </source>
</reference>
<comment type="caution">
    <text evidence="2">The sequence shown here is derived from an EMBL/GenBank/DDBJ whole genome shotgun (WGS) entry which is preliminary data.</text>
</comment>
<dbReference type="PANTHER" id="PTHR45947:SF3">
    <property type="entry name" value="SULFOQUINOVOSYL TRANSFERASE SQD2"/>
    <property type="match status" value="1"/>
</dbReference>